<evidence type="ECO:0000256" key="1">
    <source>
        <dbReference type="PROSITE-ProRule" id="PRU00176"/>
    </source>
</evidence>
<feature type="compositionally biased region" description="Basic and acidic residues" evidence="2">
    <location>
        <begin position="321"/>
        <end position="334"/>
    </location>
</feature>
<feature type="compositionally biased region" description="Polar residues" evidence="2">
    <location>
        <begin position="297"/>
        <end position="315"/>
    </location>
</feature>
<organism evidence="4 5">
    <name type="scientific">Penicillium hordei</name>
    <dbReference type="NCBI Taxonomy" id="40994"/>
    <lineage>
        <taxon>Eukaryota</taxon>
        <taxon>Fungi</taxon>
        <taxon>Dikarya</taxon>
        <taxon>Ascomycota</taxon>
        <taxon>Pezizomycotina</taxon>
        <taxon>Eurotiomycetes</taxon>
        <taxon>Eurotiomycetidae</taxon>
        <taxon>Eurotiales</taxon>
        <taxon>Aspergillaceae</taxon>
        <taxon>Penicillium</taxon>
    </lineage>
</organism>
<accession>A0AAD6EGP0</accession>
<dbReference type="EMBL" id="JAQJAE010000001">
    <property type="protein sequence ID" value="KAJ5616329.1"/>
    <property type="molecule type" value="Genomic_DNA"/>
</dbReference>
<keyword evidence="5" id="KW-1185">Reference proteome</keyword>
<proteinExistence type="predicted"/>
<feature type="compositionally biased region" description="Polar residues" evidence="2">
    <location>
        <begin position="112"/>
        <end position="130"/>
    </location>
</feature>
<dbReference type="SMART" id="SM00360">
    <property type="entry name" value="RRM"/>
    <property type="match status" value="1"/>
</dbReference>
<dbReference type="Proteomes" id="UP001213799">
    <property type="component" value="Unassembled WGS sequence"/>
</dbReference>
<feature type="compositionally biased region" description="Polar residues" evidence="2">
    <location>
        <begin position="77"/>
        <end position="94"/>
    </location>
</feature>
<feature type="domain" description="RRM" evidence="3">
    <location>
        <begin position="370"/>
        <end position="435"/>
    </location>
</feature>
<feature type="compositionally biased region" description="Polar residues" evidence="2">
    <location>
        <begin position="255"/>
        <end position="278"/>
    </location>
</feature>
<dbReference type="GeneID" id="81582743"/>
<feature type="region of interest" description="Disordered" evidence="2">
    <location>
        <begin position="251"/>
        <end position="281"/>
    </location>
</feature>
<feature type="region of interest" description="Disordered" evidence="2">
    <location>
        <begin position="1"/>
        <end position="133"/>
    </location>
</feature>
<dbReference type="InterPro" id="IPR035979">
    <property type="entry name" value="RBD_domain_sf"/>
</dbReference>
<dbReference type="AlphaFoldDB" id="A0AAD6EGP0"/>
<sequence>MTPSPPDEALHFRGKTLTPESPRPLHIPEPSNIPVLENQMDPVFNDTSTYERSVYKQIPQTHDGWSHGGLKDGGGPSQTQDADSCHASQPSRAMQNERIASAYYPPNPASGAENTGHPSSGVSHPDSTYSHAAPVAPVSQGFATGNEVDHADNPEQPRMPDRLIAEKESVEHNAGGVNFQQLLDNLSHPNPGATIPAVPSADNSSIHQAPAGESLKSQGIPAHPQAQSHDSIQAHYTPNGEVTYHQLPSAHDAAATTSPAYPAQPSNIQTQNQSQPFNIASGGASAVNNLLPPIATFPQTPSTDAESKGSLQEISVASKKGRVDKQGRPIKLSDDDTPWGPEVQKKYDEFLHDERIYVTEGLWDRFPMGSRLFVGNLPTERVTKRDMFHIFHKYGKLAQISIKQAYGFIQFLEASSCHAALGVEQGAVVRGRKIQRPNRPQILKFQSLSDRPGPPKYLKIPAHHRRVVPGHLSSAVPVLGEPMPGHRLIDTTGLSHMNQIGFHLAISGMNLLTAADATIIARHDRLPRDPFGGLETGIGRATEHRKDLIAASEGAPVLRVLLALLILEIDVTGASAQDLAVSMKAKRIYLCLDELSEMYQRCRSSCWRNLTGGNFVLHVENAFRNRGLRVDVLVLGPRIPLGAAVHRQFIEGVLAVVRLSRPNQVSRKIPLQLFDRTAGLDNVRFLDYPELEPNMSAELLSHQSQAMQRGAAPTAFAPNPGFIVPPAQPMPVPPPGLPPLSNPPNIANLIGSLDGPSLSTLLSALQRPPHSQPVSATQSPFSSPNPPPADLASLLTNAHRPPPMQTTQQQPPLPHPPFNLQPVNAPAITDPTLLSLLAKGLGGQPQQGQGSVGPQVQNLMQHLAKWKQ</sequence>
<feature type="region of interest" description="Disordered" evidence="2">
    <location>
        <begin position="187"/>
        <end position="230"/>
    </location>
</feature>
<protein>
    <recommendedName>
        <fullName evidence="3">RRM domain-containing protein</fullName>
    </recommendedName>
</protein>
<feature type="region of interest" description="Disordered" evidence="2">
    <location>
        <begin position="766"/>
        <end position="815"/>
    </location>
</feature>
<dbReference type="Pfam" id="PF00076">
    <property type="entry name" value="RRM_1"/>
    <property type="match status" value="1"/>
</dbReference>
<feature type="compositionally biased region" description="Polar residues" evidence="2">
    <location>
        <begin position="772"/>
        <end position="782"/>
    </location>
</feature>
<dbReference type="PANTHER" id="PTHR23295:SF6">
    <property type="entry name" value="NEOSIN, ISOFORM A"/>
    <property type="match status" value="1"/>
</dbReference>
<feature type="region of interest" description="Disordered" evidence="2">
    <location>
        <begin position="295"/>
        <end position="339"/>
    </location>
</feature>
<comment type="caution">
    <text evidence="4">The sequence shown here is derived from an EMBL/GenBank/DDBJ whole genome shotgun (WGS) entry which is preliminary data.</text>
</comment>
<dbReference type="GO" id="GO:0003723">
    <property type="term" value="F:RNA binding"/>
    <property type="evidence" value="ECO:0007669"/>
    <property type="project" value="UniProtKB-UniRule"/>
</dbReference>
<evidence type="ECO:0000313" key="4">
    <source>
        <dbReference type="EMBL" id="KAJ5616329.1"/>
    </source>
</evidence>
<gene>
    <name evidence="4" type="ORF">N7537_001443</name>
</gene>
<dbReference type="InterPro" id="IPR000504">
    <property type="entry name" value="RRM_dom"/>
</dbReference>
<evidence type="ECO:0000256" key="2">
    <source>
        <dbReference type="SAM" id="MobiDB-lite"/>
    </source>
</evidence>
<dbReference type="SUPFAM" id="SSF54928">
    <property type="entry name" value="RNA-binding domain, RBD"/>
    <property type="match status" value="1"/>
</dbReference>
<dbReference type="Gene3D" id="3.30.70.330">
    <property type="match status" value="1"/>
</dbReference>
<dbReference type="PANTHER" id="PTHR23295">
    <property type="entry name" value="NUCLEAR RECEPTOR COACTIVATOR 5-RELATED"/>
    <property type="match status" value="1"/>
</dbReference>
<evidence type="ECO:0000313" key="5">
    <source>
        <dbReference type="Proteomes" id="UP001213799"/>
    </source>
</evidence>
<dbReference type="InterPro" id="IPR052600">
    <property type="entry name" value="Nuc_rcpt_coact/corep"/>
</dbReference>
<name>A0AAD6EGP0_9EURO</name>
<dbReference type="InterPro" id="IPR012677">
    <property type="entry name" value="Nucleotide-bd_a/b_plait_sf"/>
</dbReference>
<dbReference type="PROSITE" id="PS50102">
    <property type="entry name" value="RRM"/>
    <property type="match status" value="1"/>
</dbReference>
<dbReference type="RefSeq" id="XP_056757496.1">
    <property type="nucleotide sequence ID" value="XM_056892501.1"/>
</dbReference>
<reference evidence="4" key="1">
    <citation type="journal article" date="2023" name="IMA Fungus">
        <title>Comparative genomic study of the Penicillium genus elucidates a diverse pangenome and 15 lateral gene transfer events.</title>
        <authorList>
            <person name="Petersen C."/>
            <person name="Sorensen T."/>
            <person name="Nielsen M.R."/>
            <person name="Sondergaard T.E."/>
            <person name="Sorensen J.L."/>
            <person name="Fitzpatrick D.A."/>
            <person name="Frisvad J.C."/>
            <person name="Nielsen K.L."/>
        </authorList>
    </citation>
    <scope>NUCLEOTIDE SEQUENCE</scope>
    <source>
        <strain evidence="4">IBT 12815</strain>
    </source>
</reference>
<evidence type="ECO:0000259" key="3">
    <source>
        <dbReference type="PROSITE" id="PS50102"/>
    </source>
</evidence>
<reference evidence="4" key="2">
    <citation type="submission" date="2023-01" db="EMBL/GenBank/DDBJ databases">
        <authorList>
            <person name="Petersen C."/>
        </authorList>
    </citation>
    <scope>NUCLEOTIDE SEQUENCE</scope>
    <source>
        <strain evidence="4">IBT 12815</strain>
    </source>
</reference>
<keyword evidence="1" id="KW-0694">RNA-binding</keyword>